<keyword evidence="3" id="KW-0479">Metal-binding</keyword>
<feature type="active site" description="Proton donor/acceptor" evidence="2">
    <location>
        <position position="205"/>
    </location>
</feature>
<dbReference type="PRINTS" id="PR01790">
    <property type="entry name" value="SMP30FAMILY"/>
</dbReference>
<feature type="binding site" evidence="3">
    <location>
        <position position="107"/>
    </location>
    <ligand>
        <name>substrate</name>
    </ligand>
</feature>
<dbReference type="eggNOG" id="COG3386">
    <property type="taxonomic scope" value="Bacteria"/>
</dbReference>
<dbReference type="SUPFAM" id="SSF63829">
    <property type="entry name" value="Calcium-dependent phosphotriesterase"/>
    <property type="match status" value="1"/>
</dbReference>
<reference evidence="5 6" key="1">
    <citation type="journal article" date="2014" name="Genome Biol. Evol.">
        <title>Acetic acid bacteria genomes reveal functional traits for adaptation to life in insect guts.</title>
        <authorList>
            <person name="Chouaia B."/>
            <person name="Gaiarsa S."/>
            <person name="Crotti E."/>
            <person name="Comandatore F."/>
            <person name="Degli Esposti M."/>
            <person name="Ricci I."/>
            <person name="Alma A."/>
            <person name="Favia G."/>
            <person name="Bandi C."/>
            <person name="Daffonchio D."/>
        </authorList>
    </citation>
    <scope>NUCLEOTIDE SEQUENCE [LARGE SCALE GENOMIC DNA]</scope>
    <source>
        <strain evidence="5 6">SF2.1</strain>
    </source>
</reference>
<evidence type="ECO:0000313" key="6">
    <source>
        <dbReference type="Proteomes" id="UP000027583"/>
    </source>
</evidence>
<dbReference type="InterPro" id="IPR013658">
    <property type="entry name" value="SGL"/>
</dbReference>
<dbReference type="Pfam" id="PF08450">
    <property type="entry name" value="SGL"/>
    <property type="match status" value="1"/>
</dbReference>
<name>A0A060QGK0_9PROT</name>
<keyword evidence="5" id="KW-0378">Hydrolase</keyword>
<keyword evidence="3" id="KW-0862">Zinc</keyword>
<dbReference type="PANTHER" id="PTHR10907:SF47">
    <property type="entry name" value="REGUCALCIN"/>
    <property type="match status" value="1"/>
</dbReference>
<evidence type="ECO:0000259" key="4">
    <source>
        <dbReference type="Pfam" id="PF08450"/>
    </source>
</evidence>
<dbReference type="InterPro" id="IPR011042">
    <property type="entry name" value="6-blade_b-propeller_TolB-like"/>
</dbReference>
<feature type="binding site" evidence="3">
    <location>
        <position position="105"/>
    </location>
    <ligand>
        <name>substrate</name>
    </ligand>
</feature>
<feature type="binding site" evidence="3">
    <location>
        <position position="205"/>
    </location>
    <ligand>
        <name>a divalent metal cation</name>
        <dbReference type="ChEBI" id="CHEBI:60240"/>
    </ligand>
</feature>
<dbReference type="Proteomes" id="UP000027583">
    <property type="component" value="Unassembled WGS sequence"/>
</dbReference>
<evidence type="ECO:0000313" key="5">
    <source>
        <dbReference type="EMBL" id="CDG38396.1"/>
    </source>
</evidence>
<dbReference type="GO" id="GO:0050402">
    <property type="term" value="F:xylono-1,4-lactonase activity"/>
    <property type="evidence" value="ECO:0007669"/>
    <property type="project" value="UniProtKB-EC"/>
</dbReference>
<evidence type="ECO:0000256" key="3">
    <source>
        <dbReference type="PIRSR" id="PIRSR605511-2"/>
    </source>
</evidence>
<comment type="cofactor">
    <cofactor evidence="3">
        <name>Zn(2+)</name>
        <dbReference type="ChEBI" id="CHEBI:29105"/>
    </cofactor>
    <text evidence="3">Binds 1 divalent metal cation per subunit.</text>
</comment>
<accession>A0A060QGK0</accession>
<evidence type="ECO:0000256" key="1">
    <source>
        <dbReference type="ARBA" id="ARBA00008853"/>
    </source>
</evidence>
<organism evidence="5 6">
    <name type="scientific">Asaia bogorensis</name>
    <dbReference type="NCBI Taxonomy" id="91915"/>
    <lineage>
        <taxon>Bacteria</taxon>
        <taxon>Pseudomonadati</taxon>
        <taxon>Pseudomonadota</taxon>
        <taxon>Alphaproteobacteria</taxon>
        <taxon>Acetobacterales</taxon>
        <taxon>Acetobacteraceae</taxon>
        <taxon>Asaia</taxon>
    </lineage>
</organism>
<dbReference type="GO" id="GO:0019853">
    <property type="term" value="P:L-ascorbic acid biosynthetic process"/>
    <property type="evidence" value="ECO:0007669"/>
    <property type="project" value="TreeGrafter"/>
</dbReference>
<dbReference type="GO" id="GO:0005509">
    <property type="term" value="F:calcium ion binding"/>
    <property type="evidence" value="ECO:0007669"/>
    <property type="project" value="TreeGrafter"/>
</dbReference>
<dbReference type="AlphaFoldDB" id="A0A060QGK0"/>
<dbReference type="RefSeq" id="WP_023978545.1">
    <property type="nucleotide sequence ID" value="NZ_CBLX010000003.1"/>
</dbReference>
<dbReference type="GO" id="GO:0004341">
    <property type="term" value="F:gluconolactonase activity"/>
    <property type="evidence" value="ECO:0007669"/>
    <property type="project" value="TreeGrafter"/>
</dbReference>
<evidence type="ECO:0000256" key="2">
    <source>
        <dbReference type="PIRSR" id="PIRSR605511-1"/>
    </source>
</evidence>
<protein>
    <submittedName>
        <fullName evidence="5">Xylonolactonase</fullName>
        <ecNumber evidence="5">3.1.1.68</ecNumber>
    </submittedName>
</protein>
<dbReference type="EMBL" id="CBLX010000003">
    <property type="protein sequence ID" value="CDG38396.1"/>
    <property type="molecule type" value="Genomic_DNA"/>
</dbReference>
<feature type="binding site" evidence="3">
    <location>
        <position position="22"/>
    </location>
    <ligand>
        <name>a divalent metal cation</name>
        <dbReference type="ChEBI" id="CHEBI:60240"/>
    </ligand>
</feature>
<dbReference type="EC" id="3.1.1.68" evidence="5"/>
<dbReference type="InterPro" id="IPR005511">
    <property type="entry name" value="SMP-30"/>
</dbReference>
<comment type="caution">
    <text evidence="5">The sequence shown here is derived from an EMBL/GenBank/DDBJ whole genome shotgun (WGS) entry which is preliminary data.</text>
</comment>
<reference evidence="5 6" key="2">
    <citation type="journal article" date="2014" name="PLoS ONE">
        <title>Evolution of mitochondria reconstructed from the energy metabolism of living bacteria.</title>
        <authorList>
            <person name="Degli Esposti M."/>
            <person name="Chouaia B."/>
            <person name="Comandatore F."/>
            <person name="Crotti E."/>
            <person name="Sassera D."/>
            <person name="Lievens P.M."/>
            <person name="Daffonchio D."/>
            <person name="Bandi C."/>
        </authorList>
    </citation>
    <scope>NUCLEOTIDE SEQUENCE [LARGE SCALE GENOMIC DNA]</scope>
    <source>
        <strain evidence="5 6">SF2.1</strain>
    </source>
</reference>
<gene>
    <name evidence="5" type="ORF">ASAP_0351</name>
</gene>
<feature type="domain" description="SMP-30/Gluconolactonase/LRE-like region" evidence="4">
    <location>
        <begin position="20"/>
        <end position="264"/>
    </location>
</feature>
<dbReference type="PANTHER" id="PTHR10907">
    <property type="entry name" value="REGUCALCIN"/>
    <property type="match status" value="1"/>
</dbReference>
<comment type="similarity">
    <text evidence="1">Belongs to the SMP-30/CGR1 family.</text>
</comment>
<proteinExistence type="inferred from homology"/>
<dbReference type="Gene3D" id="2.120.10.30">
    <property type="entry name" value="TolB, C-terminal domain"/>
    <property type="match status" value="1"/>
</dbReference>
<feature type="binding site" evidence="3">
    <location>
        <position position="156"/>
    </location>
    <ligand>
        <name>a divalent metal cation</name>
        <dbReference type="ChEBI" id="CHEBI:60240"/>
    </ligand>
</feature>
<sequence>MSDLNSEPCASCAYDIRADLGEGPVWISSENAIYFVDINGRKVHRFTPGLGEAHHWVAPGKVAFLLPVEDGTFLAGLPDGLYRFDPQASSFEKELDVEADKPGNRLNDGCVDLHGRGWFGTMDDSEEAPSGSLYSVHHTAEGFALRHHDTGYTVANGPAVSPDGKLLYACDTPNGVIYRFDLSPDGALSNKRIFVNLPEDKGYPDGVVSDSEGNIWCSTWNGAHVRCFTPDGVERASFAVPAMNVTKVAFGGDDRKTAYVTSARQGLSDAVLARYPHSGSLFTFRADKAGLPQHRIALVKAD</sequence>